<feature type="region of interest" description="Disordered" evidence="1">
    <location>
        <begin position="1"/>
        <end position="20"/>
    </location>
</feature>
<keyword evidence="3" id="KW-1185">Reference proteome</keyword>
<gene>
    <name evidence="2" type="ORF">CEXT_673321</name>
</gene>
<reference evidence="2 3" key="1">
    <citation type="submission" date="2021-06" db="EMBL/GenBank/DDBJ databases">
        <title>Caerostris extrusa draft genome.</title>
        <authorList>
            <person name="Kono N."/>
            <person name="Arakawa K."/>
        </authorList>
    </citation>
    <scope>NUCLEOTIDE SEQUENCE [LARGE SCALE GENOMIC DNA]</scope>
</reference>
<dbReference type="EMBL" id="BPLR01018808">
    <property type="protein sequence ID" value="GIZ02402.1"/>
    <property type="molecule type" value="Genomic_DNA"/>
</dbReference>
<dbReference type="Proteomes" id="UP001054945">
    <property type="component" value="Unassembled WGS sequence"/>
</dbReference>
<protein>
    <submittedName>
        <fullName evidence="2">Uncharacterized protein</fullName>
    </submittedName>
</protein>
<evidence type="ECO:0000313" key="2">
    <source>
        <dbReference type="EMBL" id="GIZ02402.1"/>
    </source>
</evidence>
<proteinExistence type="predicted"/>
<evidence type="ECO:0000256" key="1">
    <source>
        <dbReference type="SAM" id="MobiDB-lite"/>
    </source>
</evidence>
<dbReference type="AlphaFoldDB" id="A0AAV4Y4X8"/>
<sequence>MEGGSNSVNRKPGISNGSPNQYVYMDFQCLDMLATEQFCPSVSIAPIVVILRRGKRYVSSHLHTRISRLFDFRDNERHFTAQLRMNCYRLRIV</sequence>
<name>A0AAV4Y4X8_CAEEX</name>
<comment type="caution">
    <text evidence="2">The sequence shown here is derived from an EMBL/GenBank/DDBJ whole genome shotgun (WGS) entry which is preliminary data.</text>
</comment>
<organism evidence="2 3">
    <name type="scientific">Caerostris extrusa</name>
    <name type="common">Bark spider</name>
    <name type="synonym">Caerostris bankana</name>
    <dbReference type="NCBI Taxonomy" id="172846"/>
    <lineage>
        <taxon>Eukaryota</taxon>
        <taxon>Metazoa</taxon>
        <taxon>Ecdysozoa</taxon>
        <taxon>Arthropoda</taxon>
        <taxon>Chelicerata</taxon>
        <taxon>Arachnida</taxon>
        <taxon>Araneae</taxon>
        <taxon>Araneomorphae</taxon>
        <taxon>Entelegynae</taxon>
        <taxon>Araneoidea</taxon>
        <taxon>Araneidae</taxon>
        <taxon>Caerostris</taxon>
    </lineage>
</organism>
<evidence type="ECO:0000313" key="3">
    <source>
        <dbReference type="Proteomes" id="UP001054945"/>
    </source>
</evidence>
<accession>A0AAV4Y4X8</accession>